<dbReference type="GeneID" id="54560989"/>
<feature type="region of interest" description="Disordered" evidence="1">
    <location>
        <begin position="323"/>
        <end position="342"/>
    </location>
</feature>
<evidence type="ECO:0000313" key="2">
    <source>
        <dbReference type="EMBL" id="KAF2164146.1"/>
    </source>
</evidence>
<feature type="compositionally biased region" description="Low complexity" evidence="1">
    <location>
        <begin position="85"/>
        <end position="102"/>
    </location>
</feature>
<reference evidence="2" key="1">
    <citation type="journal article" date="2020" name="Stud. Mycol.">
        <title>101 Dothideomycetes genomes: a test case for predicting lifestyles and emergence of pathogens.</title>
        <authorList>
            <person name="Haridas S."/>
            <person name="Albert R."/>
            <person name="Binder M."/>
            <person name="Bloem J."/>
            <person name="Labutti K."/>
            <person name="Salamov A."/>
            <person name="Andreopoulos B."/>
            <person name="Baker S."/>
            <person name="Barry K."/>
            <person name="Bills G."/>
            <person name="Bluhm B."/>
            <person name="Cannon C."/>
            <person name="Castanera R."/>
            <person name="Culley D."/>
            <person name="Daum C."/>
            <person name="Ezra D."/>
            <person name="Gonzalez J."/>
            <person name="Henrissat B."/>
            <person name="Kuo A."/>
            <person name="Liang C."/>
            <person name="Lipzen A."/>
            <person name="Lutzoni F."/>
            <person name="Magnuson J."/>
            <person name="Mondo S."/>
            <person name="Nolan M."/>
            <person name="Ohm R."/>
            <person name="Pangilinan J."/>
            <person name="Park H.-J."/>
            <person name="Ramirez L."/>
            <person name="Alfaro M."/>
            <person name="Sun H."/>
            <person name="Tritt A."/>
            <person name="Yoshinaga Y."/>
            <person name="Zwiers L.-H."/>
            <person name="Turgeon B."/>
            <person name="Goodwin S."/>
            <person name="Spatafora J."/>
            <person name="Crous P."/>
            <person name="Grigoriev I."/>
        </authorList>
    </citation>
    <scope>NUCLEOTIDE SEQUENCE</scope>
    <source>
        <strain evidence="2">ATCC 36951</strain>
    </source>
</reference>
<evidence type="ECO:0000256" key="1">
    <source>
        <dbReference type="SAM" id="MobiDB-lite"/>
    </source>
</evidence>
<feature type="compositionally biased region" description="Basic and acidic residues" evidence="1">
    <location>
        <begin position="164"/>
        <end position="178"/>
    </location>
</feature>
<feature type="compositionally biased region" description="Basic residues" evidence="1">
    <location>
        <begin position="333"/>
        <end position="342"/>
    </location>
</feature>
<dbReference type="EMBL" id="ML993605">
    <property type="protein sequence ID" value="KAF2164146.1"/>
    <property type="molecule type" value="Genomic_DNA"/>
</dbReference>
<dbReference type="AlphaFoldDB" id="A0A6A6CFG3"/>
<dbReference type="Proteomes" id="UP000799537">
    <property type="component" value="Unassembled WGS sequence"/>
</dbReference>
<feature type="compositionally biased region" description="Polar residues" evidence="1">
    <location>
        <begin position="44"/>
        <end position="55"/>
    </location>
</feature>
<evidence type="ECO:0000313" key="3">
    <source>
        <dbReference type="Proteomes" id="UP000799537"/>
    </source>
</evidence>
<gene>
    <name evidence="2" type="ORF">M409DRAFT_25492</name>
</gene>
<keyword evidence="3" id="KW-1185">Reference proteome</keyword>
<proteinExistence type="predicted"/>
<protein>
    <submittedName>
        <fullName evidence="2">Uncharacterized protein</fullName>
    </submittedName>
</protein>
<organism evidence="2 3">
    <name type="scientific">Zasmidium cellare ATCC 36951</name>
    <dbReference type="NCBI Taxonomy" id="1080233"/>
    <lineage>
        <taxon>Eukaryota</taxon>
        <taxon>Fungi</taxon>
        <taxon>Dikarya</taxon>
        <taxon>Ascomycota</taxon>
        <taxon>Pezizomycotina</taxon>
        <taxon>Dothideomycetes</taxon>
        <taxon>Dothideomycetidae</taxon>
        <taxon>Mycosphaerellales</taxon>
        <taxon>Mycosphaerellaceae</taxon>
        <taxon>Zasmidium</taxon>
    </lineage>
</organism>
<dbReference type="RefSeq" id="XP_033665035.1">
    <property type="nucleotide sequence ID" value="XM_033807717.1"/>
</dbReference>
<sequence>MFSKRSLSALSSTERQLLRNQWLRSGQCARCFHASVRRGEVESSSKSNATGPSKNASKRGETRQQRSARISSEIAMLQKGPPPSTSSASTGESTGPGSATGAFHAPPAAPGSDAGFLETPGEMGGPEQRMGENISAGREGPNAQGAGRALRTEQDMMGGLDANPGHHREWVRRSGRSSEEEEFEDDDLRNNALQPKPTPIKPTMHKHHDLLHAGAGASTIAGSNFEGVIHDRIKATSFPHHPSAEPHRWHTKGNGMKKDFKEHIVNKLVRGQYDRRDLLGGEKFAKQPVLNDVARMVLLNGSYLAGDGRKLLGKVRSLLPKPVAAAPKTQGQKGKRAQLVKK</sequence>
<feature type="region of interest" description="Disordered" evidence="1">
    <location>
        <begin position="37"/>
        <end position="204"/>
    </location>
</feature>
<accession>A0A6A6CFG3</accession>
<name>A0A6A6CFG3_ZASCE</name>
<dbReference type="OrthoDB" id="5365739at2759"/>